<keyword evidence="4" id="KW-0346">Stress response</keyword>
<evidence type="ECO:0000256" key="6">
    <source>
        <dbReference type="ARBA" id="ARBA00023163"/>
    </source>
</evidence>
<dbReference type="PANTHER" id="PTHR10015">
    <property type="entry name" value="HEAT SHOCK TRANSCRIPTION FACTOR"/>
    <property type="match status" value="1"/>
</dbReference>
<dbReference type="FunFam" id="1.10.10.10:FF:000057">
    <property type="entry name" value="Heat shock transcription factor 1"/>
    <property type="match status" value="1"/>
</dbReference>
<evidence type="ECO:0000256" key="8">
    <source>
        <dbReference type="ARBA" id="ARBA00061350"/>
    </source>
</evidence>
<keyword evidence="11" id="KW-1133">Transmembrane helix</keyword>
<dbReference type="GO" id="GO:0000978">
    <property type="term" value="F:RNA polymerase II cis-regulatory region sequence-specific DNA binding"/>
    <property type="evidence" value="ECO:0007669"/>
    <property type="project" value="TreeGrafter"/>
</dbReference>
<dbReference type="AlphaFoldDB" id="A0AA87ZM83"/>
<comment type="caution">
    <text evidence="13">The sequence shown here is derived from an EMBL/GenBank/DDBJ whole genome shotgun (WGS) entry which is preliminary data.</text>
</comment>
<feature type="coiled-coil region" evidence="9">
    <location>
        <begin position="162"/>
        <end position="196"/>
    </location>
</feature>
<dbReference type="InterPro" id="IPR000232">
    <property type="entry name" value="HSF_DNA-bd"/>
</dbReference>
<dbReference type="Pfam" id="PF00447">
    <property type="entry name" value="HSF_DNA-bind"/>
    <property type="match status" value="1"/>
</dbReference>
<keyword evidence="11" id="KW-0812">Transmembrane</keyword>
<dbReference type="PROSITE" id="PS00434">
    <property type="entry name" value="HSF_DOMAIN"/>
    <property type="match status" value="1"/>
</dbReference>
<dbReference type="GO" id="GO:0006357">
    <property type="term" value="P:regulation of transcription by RNA polymerase II"/>
    <property type="evidence" value="ECO:0007669"/>
    <property type="project" value="TreeGrafter"/>
</dbReference>
<dbReference type="EMBL" id="BTGU01000005">
    <property type="protein sequence ID" value="GMN36019.1"/>
    <property type="molecule type" value="Genomic_DNA"/>
</dbReference>
<evidence type="ECO:0000256" key="11">
    <source>
        <dbReference type="SAM" id="Phobius"/>
    </source>
</evidence>
<dbReference type="GO" id="GO:0003700">
    <property type="term" value="F:DNA-binding transcription factor activity"/>
    <property type="evidence" value="ECO:0007669"/>
    <property type="project" value="InterPro"/>
</dbReference>
<dbReference type="InterPro" id="IPR036390">
    <property type="entry name" value="WH_DNA-bd_sf"/>
</dbReference>
<keyword evidence="9" id="KW-0175">Coiled coil</keyword>
<protein>
    <recommendedName>
        <fullName evidence="12">HSF-type DNA-binding domain-containing protein</fullName>
    </recommendedName>
</protein>
<evidence type="ECO:0000256" key="4">
    <source>
        <dbReference type="ARBA" id="ARBA00023016"/>
    </source>
</evidence>
<dbReference type="GO" id="GO:0034605">
    <property type="term" value="P:cellular response to heat"/>
    <property type="evidence" value="ECO:0007669"/>
    <property type="project" value="TreeGrafter"/>
</dbReference>
<feature type="transmembrane region" description="Helical" evidence="11">
    <location>
        <begin position="423"/>
        <end position="442"/>
    </location>
</feature>
<evidence type="ECO:0000256" key="2">
    <source>
        <dbReference type="ARBA" id="ARBA00022553"/>
    </source>
</evidence>
<dbReference type="GO" id="GO:0005634">
    <property type="term" value="C:nucleus"/>
    <property type="evidence" value="ECO:0007669"/>
    <property type="project" value="UniProtKB-SubCell"/>
</dbReference>
<evidence type="ECO:0000313" key="14">
    <source>
        <dbReference type="Proteomes" id="UP001187192"/>
    </source>
</evidence>
<sequence>MEKLTVTVKEEEETYVSGPVSVSASSSSSNLSPRPMEGLHDVGPPPFLTKTFEMVEDPATDTIVSWSGARNSFIVWDSHKFSTLLLPRYFKHGNFSSFIRQLNTYGFRKVDPDRWEFANEGFLGGQRHLLKTIKRRRNVSNSLQQSQEACIEVGDFGLECELERLKRDRGVLMAEIVRLRQQQQDSREKAMAMENRLLSTERKQQHMINFLAKALNNPTFVNQFVQRNIERKRLGKVEIGRKRRLTASPSLENLQGEEAEVTLEPDIETLFSAAMDNESSSIINDHIATSVATTCGGGGGGGNFDTVNESIWEELLSDNLIGEEEVVLGDESEVDDLVAKPDEWGDDFKDLVDQMGYLSQGMGGSCKWTNIVMLFCCDLAAGHLEQGLGSVCLFDLLPSDIDTLRWLRQIVRFYNKNDLEFCIVFHFASAFSVYAFFVSFFHRIGRYITGGMLIAGRGRGRGR</sequence>
<evidence type="ECO:0000256" key="9">
    <source>
        <dbReference type="SAM" id="Coils"/>
    </source>
</evidence>
<dbReference type="InterPro" id="IPR036388">
    <property type="entry name" value="WH-like_DNA-bd_sf"/>
</dbReference>
<keyword evidence="5" id="KW-0238">DNA-binding</keyword>
<keyword evidence="7" id="KW-0539">Nucleus</keyword>
<evidence type="ECO:0000256" key="1">
    <source>
        <dbReference type="ARBA" id="ARBA00004123"/>
    </source>
</evidence>
<evidence type="ECO:0000313" key="13">
    <source>
        <dbReference type="EMBL" id="GMN36019.1"/>
    </source>
</evidence>
<proteinExistence type="inferred from homology"/>
<evidence type="ECO:0000256" key="10">
    <source>
        <dbReference type="SAM" id="MobiDB-lite"/>
    </source>
</evidence>
<feature type="region of interest" description="Disordered" evidence="10">
    <location>
        <begin position="16"/>
        <end position="36"/>
    </location>
</feature>
<keyword evidence="3" id="KW-0805">Transcription regulation</keyword>
<evidence type="ECO:0000259" key="12">
    <source>
        <dbReference type="PROSITE" id="PS00434"/>
    </source>
</evidence>
<feature type="domain" description="HSF-type DNA-binding" evidence="12">
    <location>
        <begin position="86"/>
        <end position="110"/>
    </location>
</feature>
<name>A0AA87ZM83_FICCA</name>
<keyword evidence="11" id="KW-0472">Membrane</keyword>
<accession>A0AA87ZM83</accession>
<reference evidence="13" key="1">
    <citation type="submission" date="2023-07" db="EMBL/GenBank/DDBJ databases">
        <title>draft genome sequence of fig (Ficus carica).</title>
        <authorList>
            <person name="Takahashi T."/>
            <person name="Nishimura K."/>
        </authorList>
    </citation>
    <scope>NUCLEOTIDE SEQUENCE</scope>
</reference>
<organism evidence="13 14">
    <name type="scientific">Ficus carica</name>
    <name type="common">Common fig</name>
    <dbReference type="NCBI Taxonomy" id="3494"/>
    <lineage>
        <taxon>Eukaryota</taxon>
        <taxon>Viridiplantae</taxon>
        <taxon>Streptophyta</taxon>
        <taxon>Embryophyta</taxon>
        <taxon>Tracheophyta</taxon>
        <taxon>Spermatophyta</taxon>
        <taxon>Magnoliopsida</taxon>
        <taxon>eudicotyledons</taxon>
        <taxon>Gunneridae</taxon>
        <taxon>Pentapetalae</taxon>
        <taxon>rosids</taxon>
        <taxon>fabids</taxon>
        <taxon>Rosales</taxon>
        <taxon>Moraceae</taxon>
        <taxon>Ficeae</taxon>
        <taxon>Ficus</taxon>
    </lineage>
</organism>
<dbReference type="Proteomes" id="UP001187192">
    <property type="component" value="Unassembled WGS sequence"/>
</dbReference>
<keyword evidence="14" id="KW-1185">Reference proteome</keyword>
<keyword evidence="6" id="KW-0804">Transcription</keyword>
<dbReference type="SMART" id="SM00415">
    <property type="entry name" value="HSF"/>
    <property type="match status" value="1"/>
</dbReference>
<evidence type="ECO:0000256" key="3">
    <source>
        <dbReference type="ARBA" id="ARBA00023015"/>
    </source>
</evidence>
<gene>
    <name evidence="13" type="ORF">TIFTF001_005692</name>
</gene>
<dbReference type="PANTHER" id="PTHR10015:SF338">
    <property type="entry name" value="HEAT STRESS TRANSCRIPTION FACTOR A-2"/>
    <property type="match status" value="1"/>
</dbReference>
<comment type="similarity">
    <text evidence="8">Belongs to the HSF family. Class A subfamily.</text>
</comment>
<feature type="compositionally biased region" description="Low complexity" evidence="10">
    <location>
        <begin position="16"/>
        <end position="35"/>
    </location>
</feature>
<dbReference type="Gene3D" id="1.10.10.10">
    <property type="entry name" value="Winged helix-like DNA-binding domain superfamily/Winged helix DNA-binding domain"/>
    <property type="match status" value="1"/>
</dbReference>
<dbReference type="SUPFAM" id="SSF46785">
    <property type="entry name" value="Winged helix' DNA-binding domain"/>
    <property type="match status" value="1"/>
</dbReference>
<dbReference type="PRINTS" id="PR00056">
    <property type="entry name" value="HSFDOMAIN"/>
</dbReference>
<keyword evidence="2" id="KW-0597">Phosphoprotein</keyword>
<evidence type="ECO:0000256" key="5">
    <source>
        <dbReference type="ARBA" id="ARBA00023125"/>
    </source>
</evidence>
<evidence type="ECO:0000256" key="7">
    <source>
        <dbReference type="ARBA" id="ARBA00023242"/>
    </source>
</evidence>
<comment type="subcellular location">
    <subcellularLocation>
        <location evidence="1">Nucleus</location>
    </subcellularLocation>
</comment>